<dbReference type="GO" id="GO:0007165">
    <property type="term" value="P:signal transduction"/>
    <property type="evidence" value="ECO:0007669"/>
    <property type="project" value="UniProtKB-KW"/>
</dbReference>
<dbReference type="SMART" id="SM00283">
    <property type="entry name" value="MA"/>
    <property type="match status" value="1"/>
</dbReference>
<keyword evidence="2" id="KW-1003">Cell membrane</keyword>
<evidence type="ECO:0000259" key="12">
    <source>
        <dbReference type="PROSITE" id="PS50885"/>
    </source>
</evidence>
<keyword evidence="14" id="KW-1185">Reference proteome</keyword>
<dbReference type="GO" id="GO:0006935">
    <property type="term" value="P:chemotaxis"/>
    <property type="evidence" value="ECO:0007669"/>
    <property type="project" value="UniProtKB-KW"/>
</dbReference>
<keyword evidence="4 10" id="KW-0812">Transmembrane</keyword>
<dbReference type="PROSITE" id="PS50111">
    <property type="entry name" value="CHEMOTAXIS_TRANSDUC_2"/>
    <property type="match status" value="1"/>
</dbReference>
<dbReference type="CDD" id="cd06225">
    <property type="entry name" value="HAMP"/>
    <property type="match status" value="1"/>
</dbReference>
<accession>A0A1G9N9C3</accession>
<dbReference type="InterPro" id="IPR004089">
    <property type="entry name" value="MCPsignal_dom"/>
</dbReference>
<dbReference type="InterPro" id="IPR033479">
    <property type="entry name" value="dCache_1"/>
</dbReference>
<evidence type="ECO:0000256" key="9">
    <source>
        <dbReference type="PROSITE-ProRule" id="PRU00284"/>
    </source>
</evidence>
<evidence type="ECO:0000256" key="4">
    <source>
        <dbReference type="ARBA" id="ARBA00022692"/>
    </source>
</evidence>
<evidence type="ECO:0000313" key="13">
    <source>
        <dbReference type="EMBL" id="SDL83003.1"/>
    </source>
</evidence>
<keyword evidence="3" id="KW-0145">Chemotaxis</keyword>
<dbReference type="PANTHER" id="PTHR32089">
    <property type="entry name" value="METHYL-ACCEPTING CHEMOTAXIS PROTEIN MCPB"/>
    <property type="match status" value="1"/>
</dbReference>
<dbReference type="Pfam" id="PF00672">
    <property type="entry name" value="HAMP"/>
    <property type="match status" value="1"/>
</dbReference>
<reference evidence="13 14" key="1">
    <citation type="submission" date="2016-10" db="EMBL/GenBank/DDBJ databases">
        <authorList>
            <person name="de Groot N.N."/>
        </authorList>
    </citation>
    <scope>NUCLEOTIDE SEQUENCE [LARGE SCALE GENOMIC DNA]</scope>
    <source>
        <strain evidence="13 14">DSM 1736</strain>
    </source>
</reference>
<dbReference type="PROSITE" id="PS50885">
    <property type="entry name" value="HAMP"/>
    <property type="match status" value="1"/>
</dbReference>
<sequence>MFARKSLKYKLVVLFMIFTLLPAILGTLVNAGLNIIGMRDAAIQANLNVTKQISSEVKRHMDNAQGLIEALAASPPATQFNAESLRELVLAAQQKNPQFELIFVMDNTGMQVARTTGNLANRSDRAYFKEAMTGVTYFTDVYMSSFTNAPCVTVSAPIKNKDGAIIGVMAADVSIKALWDIVEQCTIGKTGYVDVVDQKGTIIAHPDRERIFAKDDFSRFDYVKNVIAGQTGSAETISTRGDTTLTVYAPVEKYGWGVIIHEPILEVFSSLIYSSIIAGAILLLAIVAAVYAAFKVAGGIVNPLKELIAAADKVANGDLTSNIEIKGAAEVTQLADEFNIMTRQLRELIVQTAATAQTVTTASEQLAAAISEVGKASEEVATTVQHVAAGTGEQVELAKKSTQVIGSMVAFGAESTKAADTAANAAESSEYLADQGAGQSQSAVTAMGQIQADVNHTAKMIHLLGDKSRQIGNIVDTITGLAGQTNLLALNAAIEAARAGEQGRGFAVVADEVRQLAEQSETAAKEIAGIVGSIQKETLEAVKAMDRGSKEVADGVAVVAASGTAFRDIHQSVKDINRQIKNIVELAKQQNAGSVQVEQAVRHISDVAQANAASAEQVAAASQQQNAAVQEIAASAASLAQMANELRTAVSKFSV</sequence>
<evidence type="ECO:0000256" key="5">
    <source>
        <dbReference type="ARBA" id="ARBA00022989"/>
    </source>
</evidence>
<dbReference type="SMART" id="SM00304">
    <property type="entry name" value="HAMP"/>
    <property type="match status" value="1"/>
</dbReference>
<dbReference type="InterPro" id="IPR003660">
    <property type="entry name" value="HAMP_dom"/>
</dbReference>
<dbReference type="CDD" id="cd12914">
    <property type="entry name" value="PDC1_DGC_like"/>
    <property type="match status" value="1"/>
</dbReference>
<dbReference type="GO" id="GO:0005886">
    <property type="term" value="C:plasma membrane"/>
    <property type="evidence" value="ECO:0007669"/>
    <property type="project" value="UniProtKB-SubCell"/>
</dbReference>
<evidence type="ECO:0000256" key="8">
    <source>
        <dbReference type="ARBA" id="ARBA00029447"/>
    </source>
</evidence>
<feature type="domain" description="HAMP" evidence="12">
    <location>
        <begin position="298"/>
        <end position="350"/>
    </location>
</feature>
<dbReference type="SUPFAM" id="SSF103190">
    <property type="entry name" value="Sensory domain-like"/>
    <property type="match status" value="2"/>
</dbReference>
<dbReference type="STRING" id="146817.SAMN04488502_101937"/>
<feature type="transmembrane region" description="Helical" evidence="10">
    <location>
        <begin position="271"/>
        <end position="294"/>
    </location>
</feature>
<evidence type="ECO:0000256" key="7">
    <source>
        <dbReference type="ARBA" id="ARBA00023224"/>
    </source>
</evidence>
<keyword evidence="5 10" id="KW-1133">Transmembrane helix</keyword>
<dbReference type="Gene3D" id="1.10.287.950">
    <property type="entry name" value="Methyl-accepting chemotaxis protein"/>
    <property type="match status" value="1"/>
</dbReference>
<dbReference type="PANTHER" id="PTHR32089:SF112">
    <property type="entry name" value="LYSOZYME-LIKE PROTEIN-RELATED"/>
    <property type="match status" value="1"/>
</dbReference>
<dbReference type="Proteomes" id="UP000214880">
    <property type="component" value="Unassembled WGS sequence"/>
</dbReference>
<keyword evidence="6 10" id="KW-0472">Membrane</keyword>
<dbReference type="InterPro" id="IPR029151">
    <property type="entry name" value="Sensor-like_sf"/>
</dbReference>
<organism evidence="13 14">
    <name type="scientific">Dendrosporobacter quercicolus</name>
    <dbReference type="NCBI Taxonomy" id="146817"/>
    <lineage>
        <taxon>Bacteria</taxon>
        <taxon>Bacillati</taxon>
        <taxon>Bacillota</taxon>
        <taxon>Negativicutes</taxon>
        <taxon>Selenomonadales</taxon>
        <taxon>Sporomusaceae</taxon>
        <taxon>Dendrosporobacter</taxon>
    </lineage>
</organism>
<dbReference type="Pfam" id="PF00015">
    <property type="entry name" value="MCPsignal"/>
    <property type="match status" value="1"/>
</dbReference>
<comment type="similarity">
    <text evidence="8">Belongs to the methyl-accepting chemotaxis (MCP) protein family.</text>
</comment>
<name>A0A1G9N9C3_9FIRM</name>
<evidence type="ECO:0000256" key="6">
    <source>
        <dbReference type="ARBA" id="ARBA00023136"/>
    </source>
</evidence>
<protein>
    <submittedName>
        <fullName evidence="13">Methyl-accepting chemotaxis sensory transducer with Cache sensor</fullName>
    </submittedName>
</protein>
<dbReference type="Gene3D" id="3.30.450.20">
    <property type="entry name" value="PAS domain"/>
    <property type="match status" value="2"/>
</dbReference>
<evidence type="ECO:0000256" key="2">
    <source>
        <dbReference type="ARBA" id="ARBA00022475"/>
    </source>
</evidence>
<gene>
    <name evidence="13" type="ORF">SAMN04488502_101937</name>
</gene>
<dbReference type="CDD" id="cd12912">
    <property type="entry name" value="PDC2_MCP_like"/>
    <property type="match status" value="1"/>
</dbReference>
<dbReference type="Pfam" id="PF02743">
    <property type="entry name" value="dCache_1"/>
    <property type="match status" value="1"/>
</dbReference>
<evidence type="ECO:0000313" key="14">
    <source>
        <dbReference type="Proteomes" id="UP000214880"/>
    </source>
</evidence>
<evidence type="ECO:0000256" key="3">
    <source>
        <dbReference type="ARBA" id="ARBA00022500"/>
    </source>
</evidence>
<evidence type="ECO:0000256" key="10">
    <source>
        <dbReference type="SAM" id="Phobius"/>
    </source>
</evidence>
<dbReference type="RefSeq" id="WP_092068892.1">
    <property type="nucleotide sequence ID" value="NZ_FNHB01000001.1"/>
</dbReference>
<dbReference type="EMBL" id="FNHB01000001">
    <property type="protein sequence ID" value="SDL83003.1"/>
    <property type="molecule type" value="Genomic_DNA"/>
</dbReference>
<dbReference type="OrthoDB" id="136416at2"/>
<keyword evidence="7 9" id="KW-0807">Transducer</keyword>
<evidence type="ECO:0000256" key="1">
    <source>
        <dbReference type="ARBA" id="ARBA00004651"/>
    </source>
</evidence>
<dbReference type="AlphaFoldDB" id="A0A1G9N9C3"/>
<evidence type="ECO:0000259" key="11">
    <source>
        <dbReference type="PROSITE" id="PS50111"/>
    </source>
</evidence>
<dbReference type="SUPFAM" id="SSF58104">
    <property type="entry name" value="Methyl-accepting chemotaxis protein (MCP) signaling domain"/>
    <property type="match status" value="1"/>
</dbReference>
<proteinExistence type="inferred from homology"/>
<feature type="domain" description="Methyl-accepting transducer" evidence="11">
    <location>
        <begin position="369"/>
        <end position="640"/>
    </location>
</feature>
<dbReference type="CDD" id="cd11386">
    <property type="entry name" value="MCP_signal"/>
    <property type="match status" value="1"/>
</dbReference>
<comment type="subcellular location">
    <subcellularLocation>
        <location evidence="1">Cell membrane</location>
        <topology evidence="1">Multi-pass membrane protein</topology>
    </subcellularLocation>
</comment>